<dbReference type="STRING" id="436017.A4S953"/>
<dbReference type="KEGG" id="olu:OSTLU_93864"/>
<organism evidence="1 2">
    <name type="scientific">Ostreococcus lucimarinus (strain CCE9901)</name>
    <dbReference type="NCBI Taxonomy" id="436017"/>
    <lineage>
        <taxon>Eukaryota</taxon>
        <taxon>Viridiplantae</taxon>
        <taxon>Chlorophyta</taxon>
        <taxon>Mamiellophyceae</taxon>
        <taxon>Mamiellales</taxon>
        <taxon>Bathycoccaceae</taxon>
        <taxon>Ostreococcus</taxon>
    </lineage>
</organism>
<sequence>MSRAPVASSDGDDARRARRNAQARALCRRACELLNLPIDTAVTALANVLKFYKRRDAIERASEDEARKRAKVSPELVVQAGIYLACKLEESVVRLADVVAATAATLDGEDGTVALDDRADVRLSEADARERAEGEMLAGYAVVGRGAGDEGAEAMNAARDGDAMNAATGALYYAYKDRILVLEQEMLRAMEYELNTAQPHVYMFHIVHVIGGSRELACAASATLLDALFATAEPVGEEEAPTIAAAAVRRASVNLKCEKDLKSANGKMWYEILGFDAAAMDAVEERLREGSAT</sequence>
<dbReference type="OMA" id="CANAAHT"/>
<dbReference type="EMBL" id="CP000596">
    <property type="protein sequence ID" value="ABP00298.1"/>
    <property type="molecule type" value="Genomic_DNA"/>
</dbReference>
<evidence type="ECO:0008006" key="3">
    <source>
        <dbReference type="Google" id="ProtNLM"/>
    </source>
</evidence>
<dbReference type="RefSeq" id="XP_001422004.1">
    <property type="nucleotide sequence ID" value="XM_001421967.1"/>
</dbReference>
<protein>
    <recommendedName>
        <fullName evidence="3">Cyclin N-terminal domain-containing protein</fullName>
    </recommendedName>
</protein>
<dbReference type="GeneID" id="5005904"/>
<dbReference type="Proteomes" id="UP000001568">
    <property type="component" value="Chromosome 16"/>
</dbReference>
<dbReference type="GO" id="GO:0016538">
    <property type="term" value="F:cyclin-dependent protein serine/threonine kinase regulator activity"/>
    <property type="evidence" value="ECO:0007669"/>
    <property type="project" value="InterPro"/>
</dbReference>
<dbReference type="PANTHER" id="PTHR10026">
    <property type="entry name" value="CYCLIN"/>
    <property type="match status" value="1"/>
</dbReference>
<evidence type="ECO:0000313" key="2">
    <source>
        <dbReference type="Proteomes" id="UP000001568"/>
    </source>
</evidence>
<dbReference type="GO" id="GO:0006357">
    <property type="term" value="P:regulation of transcription by RNA polymerase II"/>
    <property type="evidence" value="ECO:0007669"/>
    <property type="project" value="InterPro"/>
</dbReference>
<dbReference type="AlphaFoldDB" id="A4S953"/>
<dbReference type="Gramene" id="ABP00298">
    <property type="protein sequence ID" value="ABP00298"/>
    <property type="gene ID" value="OSTLU_93864"/>
</dbReference>
<dbReference type="InterPro" id="IPR036915">
    <property type="entry name" value="Cyclin-like_sf"/>
</dbReference>
<reference evidence="1 2" key="1">
    <citation type="journal article" date="2007" name="Proc. Natl. Acad. Sci. U.S.A.">
        <title>The tiny eukaryote Ostreococcus provides genomic insights into the paradox of plankton speciation.</title>
        <authorList>
            <person name="Palenik B."/>
            <person name="Grimwood J."/>
            <person name="Aerts A."/>
            <person name="Rouze P."/>
            <person name="Salamov A."/>
            <person name="Putnam N."/>
            <person name="Dupont C."/>
            <person name="Jorgensen R."/>
            <person name="Derelle E."/>
            <person name="Rombauts S."/>
            <person name="Zhou K."/>
            <person name="Otillar R."/>
            <person name="Merchant S.S."/>
            <person name="Podell S."/>
            <person name="Gaasterland T."/>
            <person name="Napoli C."/>
            <person name="Gendler K."/>
            <person name="Manuell A."/>
            <person name="Tai V."/>
            <person name="Vallon O."/>
            <person name="Piganeau G."/>
            <person name="Jancek S."/>
            <person name="Heijde M."/>
            <person name="Jabbari K."/>
            <person name="Bowler C."/>
            <person name="Lohr M."/>
            <person name="Robbens S."/>
            <person name="Werner G."/>
            <person name="Dubchak I."/>
            <person name="Pazour G.J."/>
            <person name="Ren Q."/>
            <person name="Paulsen I."/>
            <person name="Delwiche C."/>
            <person name="Schmutz J."/>
            <person name="Rokhsar D."/>
            <person name="Van de Peer Y."/>
            <person name="Moreau H."/>
            <person name="Grigoriev I.V."/>
        </authorList>
    </citation>
    <scope>NUCLEOTIDE SEQUENCE [LARGE SCALE GENOMIC DNA]</scope>
    <source>
        <strain evidence="1 2">CCE9901</strain>
    </source>
</reference>
<keyword evidence="2" id="KW-1185">Reference proteome</keyword>
<dbReference type="InterPro" id="IPR043198">
    <property type="entry name" value="Cyclin/Ssn8"/>
</dbReference>
<proteinExistence type="predicted"/>
<evidence type="ECO:0000313" key="1">
    <source>
        <dbReference type="EMBL" id="ABP00298.1"/>
    </source>
</evidence>
<dbReference type="OrthoDB" id="567011at2759"/>
<dbReference type="SUPFAM" id="SSF47954">
    <property type="entry name" value="Cyclin-like"/>
    <property type="match status" value="2"/>
</dbReference>
<dbReference type="HOGENOM" id="CLU_951198_0_0_1"/>
<name>A4S953_OSTLU</name>
<dbReference type="Gene3D" id="1.10.472.10">
    <property type="entry name" value="Cyclin-like"/>
    <property type="match status" value="1"/>
</dbReference>
<accession>A4S953</accession>
<gene>
    <name evidence="1" type="ORF">OSTLU_93864</name>
</gene>